<organism evidence="2 3">
    <name type="scientific">Deinococcus ruber</name>
    <dbReference type="NCBI Taxonomy" id="1848197"/>
    <lineage>
        <taxon>Bacteria</taxon>
        <taxon>Thermotogati</taxon>
        <taxon>Deinococcota</taxon>
        <taxon>Deinococci</taxon>
        <taxon>Deinococcales</taxon>
        <taxon>Deinococcaceae</taxon>
        <taxon>Deinococcus</taxon>
    </lineage>
</organism>
<reference evidence="2" key="1">
    <citation type="journal article" date="2014" name="Int. J. Syst. Evol. Microbiol.">
        <title>Complete genome sequence of Corynebacterium casei LMG S-19264T (=DSM 44701T), isolated from a smear-ripened cheese.</title>
        <authorList>
            <consortium name="US DOE Joint Genome Institute (JGI-PGF)"/>
            <person name="Walter F."/>
            <person name="Albersmeier A."/>
            <person name="Kalinowski J."/>
            <person name="Ruckert C."/>
        </authorList>
    </citation>
    <scope>NUCLEOTIDE SEQUENCE</scope>
    <source>
        <strain evidence="2">JCM 31311</strain>
    </source>
</reference>
<sequence>MSDATANFEITGANLVQIDNATINGSLGGQAFSAVFQITNSAFRFNDYLFNANSDTEPVVNRKGVVATINATSLPFAPKLTVVVGNASANVVAGTDGSPVALDANGNTIYLANTATTIPTPPVINGFYYGVRAEVNPYNLGTIGLNYAQNVGNRSAYGVDYDVKVGPVSLQGVYDLSAKDGAGSGTNGAYTGIADVFNKGDNAFYTKASVDLGIAKVAANYRAIEPAYANGVAGMSPNDTYYYSTDAGNANANTYGADVVGYGGALSTTLGPVTVAAFGDRYSSYNPGADKVDVYNASGTTATSTLTPNASYRTAYGVALGGKLFGLSLTGFYNSAGIGINSTSVHATGDYVYNSTAAYQDTALVPFAYSSTYGGVLKHDGAAADALVKGLNFTVADQYFYNEKANDFQAYGSYAATLGGITVTPFARYHSFNLSGNNGSTFTTPADGLAIRTRTYNAVKYGVTVAVPALSGVIGKPSFNAGFANSITTPGASIAVNSDSKTELYGQAALTLNDIGIANTTASIGYGYWQGFNVGSPTAASSASGGTATFSPTADRFFNSPLGGASDPFTGGNFGSKFIDFGRTTAGNVSAGSVQGVFGQVNFNGLGLNAGYFRYNDFVTPANNSSATAFKVSYTLNF</sequence>
<evidence type="ECO:0000313" key="2">
    <source>
        <dbReference type="EMBL" id="GGR21843.1"/>
    </source>
</evidence>
<gene>
    <name evidence="2" type="ORF">GCM10008957_37650</name>
</gene>
<evidence type="ECO:0000259" key="1">
    <source>
        <dbReference type="Pfam" id="PF21620"/>
    </source>
</evidence>
<reference evidence="2" key="2">
    <citation type="submission" date="2020-09" db="EMBL/GenBank/DDBJ databases">
        <authorList>
            <person name="Sun Q."/>
            <person name="Ohkuma M."/>
        </authorList>
    </citation>
    <scope>NUCLEOTIDE SEQUENCE</scope>
    <source>
        <strain evidence="2">JCM 31311</strain>
    </source>
</reference>
<dbReference type="EMBL" id="BMQL01000027">
    <property type="protein sequence ID" value="GGR21843.1"/>
    <property type="molecule type" value="Genomic_DNA"/>
</dbReference>
<protein>
    <recommendedName>
        <fullName evidence="1">S-layer protein SlpA beta-barrel domain-containing protein</fullName>
    </recommendedName>
</protein>
<accession>A0A918FCI9</accession>
<dbReference type="AlphaFoldDB" id="A0A918FCI9"/>
<dbReference type="InterPro" id="IPR048736">
    <property type="entry name" value="SlpA_C"/>
</dbReference>
<comment type="caution">
    <text evidence="2">The sequence shown here is derived from an EMBL/GenBank/DDBJ whole genome shotgun (WGS) entry which is preliminary data.</text>
</comment>
<proteinExistence type="predicted"/>
<dbReference type="Proteomes" id="UP000603865">
    <property type="component" value="Unassembled WGS sequence"/>
</dbReference>
<keyword evidence="3" id="KW-1185">Reference proteome</keyword>
<dbReference type="Pfam" id="PF21620">
    <property type="entry name" value="SlpA_C"/>
    <property type="match status" value="1"/>
</dbReference>
<evidence type="ECO:0000313" key="3">
    <source>
        <dbReference type="Proteomes" id="UP000603865"/>
    </source>
</evidence>
<name>A0A918FCI9_9DEIO</name>
<feature type="domain" description="S-layer protein SlpA beta-barrel" evidence="1">
    <location>
        <begin position="14"/>
        <end position="638"/>
    </location>
</feature>
<dbReference type="RefSeq" id="WP_189092051.1">
    <property type="nucleotide sequence ID" value="NZ_BMQL01000027.1"/>
</dbReference>